<dbReference type="GO" id="GO:0004016">
    <property type="term" value="F:adenylate cyclase activity"/>
    <property type="evidence" value="ECO:0007669"/>
    <property type="project" value="TreeGrafter"/>
</dbReference>
<dbReference type="PROSITE" id="PS50125">
    <property type="entry name" value="GUANYLATE_CYCLASE_2"/>
    <property type="match status" value="2"/>
</dbReference>
<dbReference type="InterPro" id="IPR041664">
    <property type="entry name" value="AAA_16"/>
</dbReference>
<dbReference type="Pfam" id="PF13191">
    <property type="entry name" value="AAA_16"/>
    <property type="match status" value="1"/>
</dbReference>
<dbReference type="SUPFAM" id="SSF52540">
    <property type="entry name" value="P-loop containing nucleoside triphosphate hydrolases"/>
    <property type="match status" value="1"/>
</dbReference>
<evidence type="ECO:0000259" key="3">
    <source>
        <dbReference type="PROSITE" id="PS50125"/>
    </source>
</evidence>
<dbReference type="SUPFAM" id="SSF55073">
    <property type="entry name" value="Nucleotide cyclase"/>
    <property type="match status" value="2"/>
</dbReference>
<dbReference type="PANTHER" id="PTHR16305:SF28">
    <property type="entry name" value="GUANYLATE CYCLASE DOMAIN-CONTAINING PROTEIN"/>
    <property type="match status" value="1"/>
</dbReference>
<evidence type="ECO:0000313" key="4">
    <source>
        <dbReference type="EMBL" id="CAD8898805.1"/>
    </source>
</evidence>
<reference evidence="4" key="1">
    <citation type="submission" date="2021-01" db="EMBL/GenBank/DDBJ databases">
        <authorList>
            <person name="Corre E."/>
            <person name="Pelletier E."/>
            <person name="Niang G."/>
            <person name="Scheremetjew M."/>
            <person name="Finn R."/>
            <person name="Kale V."/>
            <person name="Holt S."/>
            <person name="Cochrane G."/>
            <person name="Meng A."/>
            <person name="Brown T."/>
            <person name="Cohen L."/>
        </authorList>
    </citation>
    <scope>NUCLEOTIDE SEQUENCE</scope>
    <source>
        <strain evidence="4">308</strain>
    </source>
</reference>
<dbReference type="EMBL" id="HBFR01035684">
    <property type="protein sequence ID" value="CAD8898805.1"/>
    <property type="molecule type" value="Transcribed_RNA"/>
</dbReference>
<dbReference type="Gene3D" id="3.30.70.1230">
    <property type="entry name" value="Nucleotide cyclase"/>
    <property type="match status" value="2"/>
</dbReference>
<dbReference type="InterPro" id="IPR029787">
    <property type="entry name" value="Nucleotide_cyclase"/>
</dbReference>
<dbReference type="InterPro" id="IPR027417">
    <property type="entry name" value="P-loop_NTPase"/>
</dbReference>
<dbReference type="GO" id="GO:0035556">
    <property type="term" value="P:intracellular signal transduction"/>
    <property type="evidence" value="ECO:0007669"/>
    <property type="project" value="InterPro"/>
</dbReference>
<dbReference type="GO" id="GO:0005737">
    <property type="term" value="C:cytoplasm"/>
    <property type="evidence" value="ECO:0007669"/>
    <property type="project" value="TreeGrafter"/>
</dbReference>
<feature type="domain" description="Guanylate cyclase" evidence="3">
    <location>
        <begin position="343"/>
        <end position="483"/>
    </location>
</feature>
<proteinExistence type="predicted"/>
<keyword evidence="1" id="KW-0547">Nucleotide-binding</keyword>
<dbReference type="PANTHER" id="PTHR16305">
    <property type="entry name" value="TESTICULAR SOLUBLE ADENYLYL CYCLASE"/>
    <property type="match status" value="1"/>
</dbReference>
<organism evidence="4">
    <name type="scientific">Corethron hystrix</name>
    <dbReference type="NCBI Taxonomy" id="216773"/>
    <lineage>
        <taxon>Eukaryota</taxon>
        <taxon>Sar</taxon>
        <taxon>Stramenopiles</taxon>
        <taxon>Ochrophyta</taxon>
        <taxon>Bacillariophyta</taxon>
        <taxon>Coscinodiscophyceae</taxon>
        <taxon>Corethrophycidae</taxon>
        <taxon>Corethrales</taxon>
        <taxon>Corethraceae</taxon>
        <taxon>Corethron</taxon>
    </lineage>
</organism>
<accession>A0A7S1BX58</accession>
<keyword evidence="2" id="KW-0067">ATP-binding</keyword>
<dbReference type="CDD" id="cd07302">
    <property type="entry name" value="CHD"/>
    <property type="match status" value="2"/>
</dbReference>
<evidence type="ECO:0000256" key="2">
    <source>
        <dbReference type="ARBA" id="ARBA00022840"/>
    </source>
</evidence>
<name>A0A7S1BX58_9STRA</name>
<dbReference type="GO" id="GO:0005524">
    <property type="term" value="F:ATP binding"/>
    <property type="evidence" value="ECO:0007669"/>
    <property type="project" value="UniProtKB-KW"/>
</dbReference>
<feature type="domain" description="Guanylate cyclase" evidence="3">
    <location>
        <begin position="113"/>
        <end position="251"/>
    </location>
</feature>
<dbReference type="Pfam" id="PF00211">
    <property type="entry name" value="Guanylate_cyc"/>
    <property type="match status" value="1"/>
</dbReference>
<sequence length="1440" mass="163180">MAISSINMLNQDEDDPKRYSESCVLRFSIERFGCHIPMCLARELGDNPMKIENKMRTGHRPNLEWDNSSPRRRLSVGSMFSHSNGGCSNLSNASMRGQFAMPMHTDNLYHFSALLLVDISGFTRLSTLLDVDPLSNAINTYFDLLIREVEFFDGDVLKFAGDAFFAAWIEKDADEIDDLEDATTKAALCGASMVEKFSGYEVPGLTSDEALLDVHCGIGVGQIAIFSVGNNETRREMLFLGKPVDQVAEAETMAKNGEVAASPEAIALLTETCDVADNIIDSENPRVIAYRGERYFEPLEPDDFDDIVSQQQQFSYKSSKVMQSLKHQMSLYVHPAARLEGSNVVNAEIRSVFTIFIKPEIIPNITGDRAVDDKMLSLLNDIMNVTIKELDRFKGHLRQFIIDDKGVVLIATFGQRGATFPQMVTEKGLPATIAIYEALMIELDVRAKVGATFGKAYCGVVGGVKRHEFAILGPSVNLAARLMTSKDNPGILVDNTIRQKTCKRFDFLTYAPVKAKGYADLVPVFEPRSLIERQWNVLEGFVGRENELNILLSIVKQMIKERNPTRAQFVLIDAHSGYGKSCLAMQAMYSIRRIAASHKKEAQVYKGVCEDSEQLIPFAVFRNILLSLLMKHSDDQYDYDSDISSVSGDGLDAEPTFMSDNLCRARLHDLCKEMKKSEDFVDVVGTYLLGLPSLPSKDSANGKAPSPNDLVDFVASIFLKYSVNGNLIVLALDDIQWMDSLSWEVLELLLKRGKNLFILCMSRPNAVLQKGFINRLRKEKKKKKASYFTEISLLPFTENDTRDLIALALDCEAQCVDDEVTKYLYDQSGGMPYFAQELITNIVKKDMLEWNGDIFQWRCKLKASEHKNMYTDLNELLLFRLDEMKSETRILLQVCAVLGFEFSLSEVILVQCKSKGKLRNKQIRKIHDLLKETDKERILVESGSVEPDFQNEKTTDSEGAEKIFRFSHAIWRNCVLGTMLKERKCDLHRSVAKKMENQVIVEDKIEPRFAIKLVHHWKACDEFLKAGIWARKIGVHYSSRLLLHQQAKEVCLNAIQMWKEKLLTKAQSGEFVAGFHIEVLNSISPEELECLGRLHIDVGKYYSNMMDGTNAHLFYRNCELILEKSSSVADLKNRTVFFTLYSGFFALIQSGVIQDDEKVLQISLAKKFVEQANIHEDPVHIARALAMHSLSLAGLGKYQEAIDIQKQLEKIYLVDKMSAAIIREYASDRAAQNYGYSVIWREICGYHEESEQQINFILNDLLPKMPMENVHNSMIILYGTLWVLKEKGMARKAEAAFKTFVYDRYYEFFGSNSSTFFFSIYEPVKFLLRLSGDIQEESFKNIEEYKDIKDWVMSEEAGLTGKIQTIPLCAMGRDTHSIVAEICLLLAVDQSQDKNDKKKLLEKGYKQALISQSYTKGKPAFKYAESHSERVLENILLKMV</sequence>
<dbReference type="GO" id="GO:0009190">
    <property type="term" value="P:cyclic nucleotide biosynthetic process"/>
    <property type="evidence" value="ECO:0007669"/>
    <property type="project" value="InterPro"/>
</dbReference>
<protein>
    <recommendedName>
        <fullName evidence="3">Guanylate cyclase domain-containing protein</fullName>
    </recommendedName>
</protein>
<evidence type="ECO:0000256" key="1">
    <source>
        <dbReference type="ARBA" id="ARBA00022741"/>
    </source>
</evidence>
<gene>
    <name evidence="4" type="ORF">CHYS00102_LOCUS26021</name>
</gene>
<dbReference type="InterPro" id="IPR001054">
    <property type="entry name" value="A/G_cyclase"/>
</dbReference>